<dbReference type="Proteomes" id="UP000001055">
    <property type="component" value="Unassembled WGS sequence"/>
</dbReference>
<dbReference type="RefSeq" id="XP_001799029.1">
    <property type="nucleotide sequence ID" value="XM_001798977.1"/>
</dbReference>
<dbReference type="InParanoid" id="Q0UHP5"/>
<name>Q0UHP5_PHANO</name>
<gene>
    <name evidence="1" type="ORF">SNOG_08719</name>
</gene>
<evidence type="ECO:0000313" key="1">
    <source>
        <dbReference type="EMBL" id="EAT83887.1"/>
    </source>
</evidence>
<sequence length="42" mass="4494">MAQCSGGWLRRVDGHTVLLLPSAGYGDAIPASYHPREDNPAN</sequence>
<dbReference type="EMBL" id="CH445337">
    <property type="protein sequence ID" value="EAT83887.1"/>
    <property type="molecule type" value="Genomic_DNA"/>
</dbReference>
<evidence type="ECO:0000313" key="2">
    <source>
        <dbReference type="Proteomes" id="UP000001055"/>
    </source>
</evidence>
<proteinExistence type="predicted"/>
<protein>
    <submittedName>
        <fullName evidence="1">Uncharacterized protein</fullName>
    </submittedName>
</protein>
<dbReference type="AlphaFoldDB" id="Q0UHP5"/>
<organism evidence="1 2">
    <name type="scientific">Phaeosphaeria nodorum (strain SN15 / ATCC MYA-4574 / FGSC 10173)</name>
    <name type="common">Glume blotch fungus</name>
    <name type="synonym">Parastagonospora nodorum</name>
    <dbReference type="NCBI Taxonomy" id="321614"/>
    <lineage>
        <taxon>Eukaryota</taxon>
        <taxon>Fungi</taxon>
        <taxon>Dikarya</taxon>
        <taxon>Ascomycota</taxon>
        <taxon>Pezizomycotina</taxon>
        <taxon>Dothideomycetes</taxon>
        <taxon>Pleosporomycetidae</taxon>
        <taxon>Pleosporales</taxon>
        <taxon>Pleosporineae</taxon>
        <taxon>Phaeosphaeriaceae</taxon>
        <taxon>Parastagonospora</taxon>
    </lineage>
</organism>
<dbReference type="GeneID" id="5975928"/>
<reference evidence="2" key="1">
    <citation type="journal article" date="2007" name="Plant Cell">
        <title>Dothideomycete-plant interactions illuminated by genome sequencing and EST analysis of the wheat pathogen Stagonospora nodorum.</title>
        <authorList>
            <person name="Hane J.K."/>
            <person name="Lowe R.G."/>
            <person name="Solomon P.S."/>
            <person name="Tan K.C."/>
            <person name="Schoch C.L."/>
            <person name="Spatafora J.W."/>
            <person name="Crous P.W."/>
            <person name="Kodira C."/>
            <person name="Birren B.W."/>
            <person name="Galagan J.E."/>
            <person name="Torriani S.F."/>
            <person name="McDonald B.A."/>
            <person name="Oliver R.P."/>
        </authorList>
    </citation>
    <scope>NUCLEOTIDE SEQUENCE [LARGE SCALE GENOMIC DNA]</scope>
    <source>
        <strain evidence="2">SN15 / ATCC MYA-4574 / FGSC 10173</strain>
    </source>
</reference>
<accession>Q0UHP5</accession>
<dbReference type="HOGENOM" id="CLU_3260748_0_0_1"/>
<dbReference type="KEGG" id="pno:SNOG_08719"/>